<sequence length="71" mass="7763">MASPTQTGPGRGWIGSQPRRTPSGSIFSGNLVKVQEATYRLPFPSLSTTEEAEALARNPEHHTRTKDIDAR</sequence>
<evidence type="ECO:0000313" key="3">
    <source>
        <dbReference type="Proteomes" id="UP000886653"/>
    </source>
</evidence>
<feature type="region of interest" description="Disordered" evidence="1">
    <location>
        <begin position="1"/>
        <end position="27"/>
    </location>
</feature>
<proteinExistence type="predicted"/>
<feature type="region of interest" description="Disordered" evidence="1">
    <location>
        <begin position="49"/>
        <end position="71"/>
    </location>
</feature>
<dbReference type="Proteomes" id="UP000886653">
    <property type="component" value="Unassembled WGS sequence"/>
</dbReference>
<name>A0A9P6NYH1_9BASI</name>
<keyword evidence="3" id="KW-1185">Reference proteome</keyword>
<dbReference type="AlphaFoldDB" id="A0A9P6NYH1"/>
<feature type="compositionally biased region" description="Basic and acidic residues" evidence="1">
    <location>
        <begin position="58"/>
        <end position="71"/>
    </location>
</feature>
<dbReference type="EMBL" id="MU167211">
    <property type="protein sequence ID" value="KAG0151730.1"/>
    <property type="molecule type" value="Genomic_DNA"/>
</dbReference>
<gene>
    <name evidence="2" type="ORF">CROQUDRAFT_86355</name>
</gene>
<comment type="caution">
    <text evidence="2">The sequence shown here is derived from an EMBL/GenBank/DDBJ whole genome shotgun (WGS) entry which is preliminary data.</text>
</comment>
<protein>
    <submittedName>
        <fullName evidence="2">Uncharacterized protein</fullName>
    </submittedName>
</protein>
<accession>A0A9P6NYH1</accession>
<evidence type="ECO:0000256" key="1">
    <source>
        <dbReference type="SAM" id="MobiDB-lite"/>
    </source>
</evidence>
<reference evidence="2" key="1">
    <citation type="submission" date="2013-11" db="EMBL/GenBank/DDBJ databases">
        <title>Genome sequence of the fusiform rust pathogen reveals effectors for host alternation and coevolution with pine.</title>
        <authorList>
            <consortium name="DOE Joint Genome Institute"/>
            <person name="Smith K."/>
            <person name="Pendleton A."/>
            <person name="Kubisiak T."/>
            <person name="Anderson C."/>
            <person name="Salamov A."/>
            <person name="Aerts A."/>
            <person name="Riley R."/>
            <person name="Clum A."/>
            <person name="Lindquist E."/>
            <person name="Ence D."/>
            <person name="Campbell M."/>
            <person name="Kronenberg Z."/>
            <person name="Feau N."/>
            <person name="Dhillon B."/>
            <person name="Hamelin R."/>
            <person name="Burleigh J."/>
            <person name="Smith J."/>
            <person name="Yandell M."/>
            <person name="Nelson C."/>
            <person name="Grigoriev I."/>
            <person name="Davis J."/>
        </authorList>
    </citation>
    <scope>NUCLEOTIDE SEQUENCE</scope>
    <source>
        <strain evidence="2">G11</strain>
    </source>
</reference>
<feature type="compositionally biased region" description="Polar residues" evidence="1">
    <location>
        <begin position="18"/>
        <end position="27"/>
    </location>
</feature>
<evidence type="ECO:0000313" key="2">
    <source>
        <dbReference type="EMBL" id="KAG0151730.1"/>
    </source>
</evidence>
<organism evidence="2 3">
    <name type="scientific">Cronartium quercuum f. sp. fusiforme G11</name>
    <dbReference type="NCBI Taxonomy" id="708437"/>
    <lineage>
        <taxon>Eukaryota</taxon>
        <taxon>Fungi</taxon>
        <taxon>Dikarya</taxon>
        <taxon>Basidiomycota</taxon>
        <taxon>Pucciniomycotina</taxon>
        <taxon>Pucciniomycetes</taxon>
        <taxon>Pucciniales</taxon>
        <taxon>Coleosporiaceae</taxon>
        <taxon>Cronartium</taxon>
    </lineage>
</organism>